<dbReference type="FunFam" id="3.40.50.1400:FF:000008">
    <property type="entry name" value="Ferrochelatase"/>
    <property type="match status" value="1"/>
</dbReference>
<comment type="subcellular location">
    <subcellularLocation>
        <location evidence="9">Cytoplasm</location>
    </subcellularLocation>
</comment>
<dbReference type="CDD" id="cd00419">
    <property type="entry name" value="Ferrochelatase_C"/>
    <property type="match status" value="1"/>
</dbReference>
<dbReference type="GO" id="GO:0005737">
    <property type="term" value="C:cytoplasm"/>
    <property type="evidence" value="ECO:0007669"/>
    <property type="project" value="UniProtKB-SubCell"/>
</dbReference>
<keyword evidence="6 9" id="KW-0456">Lyase</keyword>
<dbReference type="AlphaFoldDB" id="M2A5M0"/>
<dbReference type="PANTHER" id="PTHR11108">
    <property type="entry name" value="FERROCHELATASE"/>
    <property type="match status" value="1"/>
</dbReference>
<dbReference type="RefSeq" id="WP_008658565.1">
    <property type="nucleotide sequence ID" value="NZ_ANMO01000168.1"/>
</dbReference>
<dbReference type="HAMAP" id="MF_00323">
    <property type="entry name" value="Ferrochelatase"/>
    <property type="match status" value="1"/>
</dbReference>
<dbReference type="GO" id="GO:0004325">
    <property type="term" value="F:ferrochelatase activity"/>
    <property type="evidence" value="ECO:0007669"/>
    <property type="project" value="UniProtKB-UniRule"/>
</dbReference>
<dbReference type="GO" id="GO:0046872">
    <property type="term" value="F:metal ion binding"/>
    <property type="evidence" value="ECO:0007669"/>
    <property type="project" value="UniProtKB-KW"/>
</dbReference>
<dbReference type="UniPathway" id="UPA00252">
    <property type="reaction ID" value="UER00325"/>
</dbReference>
<keyword evidence="7 9" id="KW-0627">Porphyrin biosynthesis</keyword>
<dbReference type="NCBIfam" id="TIGR00109">
    <property type="entry name" value="hemH"/>
    <property type="match status" value="1"/>
</dbReference>
<dbReference type="PATRIC" id="fig|1263867.3.peg.3895"/>
<dbReference type="EC" id="4.98.1.1" evidence="9"/>
<evidence type="ECO:0000256" key="7">
    <source>
        <dbReference type="ARBA" id="ARBA00023244"/>
    </source>
</evidence>
<evidence type="ECO:0000256" key="3">
    <source>
        <dbReference type="ARBA" id="ARBA00022723"/>
    </source>
</evidence>
<reference evidence="11" key="1">
    <citation type="submission" date="2012-11" db="EMBL/GenBank/DDBJ databases">
        <title>Permanent draft genomes of Rhodopirellula europaea strain SH398 and 6C.</title>
        <authorList>
            <person name="Richter M."/>
            <person name="Richter-Heitmann T."/>
            <person name="Frank C."/>
            <person name="Harder J."/>
            <person name="Glockner F.O."/>
        </authorList>
    </citation>
    <scope>NUCLEOTIDE SEQUENCE</scope>
    <source>
        <strain evidence="11">6C</strain>
    </source>
</reference>
<dbReference type="CDD" id="cd03411">
    <property type="entry name" value="Ferrochelatase_N"/>
    <property type="match status" value="1"/>
</dbReference>
<feature type="binding site" evidence="9">
    <location>
        <position position="265"/>
    </location>
    <ligand>
        <name>Fe(2+)</name>
        <dbReference type="ChEBI" id="CHEBI:29033"/>
    </ligand>
</feature>
<keyword evidence="4 9" id="KW-0408">Iron</keyword>
<dbReference type="NCBIfam" id="NF000689">
    <property type="entry name" value="PRK00035.2-1"/>
    <property type="match status" value="1"/>
</dbReference>
<dbReference type="Proteomes" id="UP000011529">
    <property type="component" value="Unassembled WGS sequence"/>
</dbReference>
<name>M2A5M0_9BACT</name>
<evidence type="ECO:0000256" key="5">
    <source>
        <dbReference type="ARBA" id="ARBA00023133"/>
    </source>
</evidence>
<dbReference type="PANTHER" id="PTHR11108:SF1">
    <property type="entry name" value="FERROCHELATASE, MITOCHONDRIAL"/>
    <property type="match status" value="1"/>
</dbReference>
<sequence length="351" mass="39139">MSELPPYDSFLLVSFGGPEGQDDVMPFLENVLRGKNVPRERMLEVAEHYKHFGGVSPINEQNRQLIAALQKRFDANGIDLPIYWGNRNWDPYFTDTLRQMKTDGKKRSLAFFTSMFSCYSGCRQYRENIIQAREEVGEGAPLVEKVRMGFNHPGFIAAMADNVTKAAQTIDASPAETKVLFTAHSIPMGMADNCDYEKQLRESCRLVADACGAVDWDLVYQSRSGPPSQPWLEPDVLDAIAEMDDAKKLESLVILPIGFVSDHMEVLFDLDEEAAQLCQERGIKMARASSAGTHPDFVEMICGLVQERLGKSNEKPALGELGPWHDVCPQDCCLYTPRRPSTAGGRPVQAN</sequence>
<evidence type="ECO:0000256" key="8">
    <source>
        <dbReference type="ARBA" id="ARBA00024536"/>
    </source>
</evidence>
<dbReference type="InterPro" id="IPR033659">
    <property type="entry name" value="Ferrochelatase_N"/>
</dbReference>
<protein>
    <recommendedName>
        <fullName evidence="9">Ferrochelatase</fullName>
        <ecNumber evidence="9">4.98.1.1</ecNumber>
    </recommendedName>
    <alternativeName>
        <fullName evidence="9">Heme synthase</fullName>
    </alternativeName>
    <alternativeName>
        <fullName evidence="9">Protoheme ferro-lyase</fullName>
    </alternativeName>
</protein>
<comment type="pathway">
    <text evidence="9">Porphyrin-containing compound metabolism; protoheme biosynthesis; protoheme from protoporphyrin-IX: step 1/1.</text>
</comment>
<evidence type="ECO:0000256" key="4">
    <source>
        <dbReference type="ARBA" id="ARBA00023004"/>
    </source>
</evidence>
<evidence type="ECO:0000256" key="6">
    <source>
        <dbReference type="ARBA" id="ARBA00023239"/>
    </source>
</evidence>
<evidence type="ECO:0000256" key="9">
    <source>
        <dbReference type="HAMAP-Rule" id="MF_00323"/>
    </source>
</evidence>
<evidence type="ECO:0000256" key="10">
    <source>
        <dbReference type="RuleBase" id="RU004185"/>
    </source>
</evidence>
<keyword evidence="3 9" id="KW-0479">Metal-binding</keyword>
<organism evidence="11 12">
    <name type="scientific">Rhodopirellula europaea 6C</name>
    <dbReference type="NCBI Taxonomy" id="1263867"/>
    <lineage>
        <taxon>Bacteria</taxon>
        <taxon>Pseudomonadati</taxon>
        <taxon>Planctomycetota</taxon>
        <taxon>Planctomycetia</taxon>
        <taxon>Pirellulales</taxon>
        <taxon>Pirellulaceae</taxon>
        <taxon>Rhodopirellula</taxon>
    </lineage>
</organism>
<dbReference type="Gene3D" id="3.40.50.1400">
    <property type="match status" value="2"/>
</dbReference>
<comment type="catalytic activity">
    <reaction evidence="9">
        <text>heme b + 2 H(+) = protoporphyrin IX + Fe(2+)</text>
        <dbReference type="Rhea" id="RHEA:22584"/>
        <dbReference type="ChEBI" id="CHEBI:15378"/>
        <dbReference type="ChEBI" id="CHEBI:29033"/>
        <dbReference type="ChEBI" id="CHEBI:57306"/>
        <dbReference type="ChEBI" id="CHEBI:60344"/>
        <dbReference type="EC" id="4.98.1.1"/>
    </reaction>
</comment>
<dbReference type="GO" id="GO:0006783">
    <property type="term" value="P:heme biosynthetic process"/>
    <property type="evidence" value="ECO:0007669"/>
    <property type="project" value="UniProtKB-UniRule"/>
</dbReference>
<feature type="binding site" evidence="9">
    <location>
        <position position="184"/>
    </location>
    <ligand>
        <name>Fe(2+)</name>
        <dbReference type="ChEBI" id="CHEBI:29033"/>
    </ligand>
</feature>
<evidence type="ECO:0000313" key="12">
    <source>
        <dbReference type="Proteomes" id="UP000011529"/>
    </source>
</evidence>
<dbReference type="SUPFAM" id="SSF53800">
    <property type="entry name" value="Chelatase"/>
    <property type="match status" value="1"/>
</dbReference>
<gene>
    <name evidence="9" type="primary">hemH</name>
    <name evidence="11" type="ORF">RE6C_03640</name>
</gene>
<proteinExistence type="inferred from homology"/>
<comment type="caution">
    <text evidence="11">The sequence shown here is derived from an EMBL/GenBank/DDBJ whole genome shotgun (WGS) entry which is preliminary data.</text>
</comment>
<reference evidence="11" key="2">
    <citation type="journal article" date="2013" name="Mar. Genomics">
        <title>Expression of sulfatases in Rhodopirellula baltica and the diversity of sulfatases in the genus Rhodopirellula.</title>
        <authorList>
            <person name="Wegner C.E."/>
            <person name="Richter-Heitmann T."/>
            <person name="Klindworth A."/>
            <person name="Klockow C."/>
            <person name="Richter M."/>
            <person name="Achstetter T."/>
            <person name="Glockner F.O."/>
            <person name="Harder J."/>
        </authorList>
    </citation>
    <scope>NUCLEOTIDE SEQUENCE [LARGE SCALE GENOMIC DNA]</scope>
    <source>
        <strain evidence="11">6C</strain>
    </source>
</reference>
<dbReference type="InterPro" id="IPR033644">
    <property type="entry name" value="Ferrochelatase_C"/>
</dbReference>
<accession>M2A5M0</accession>
<keyword evidence="2 9" id="KW-0963">Cytoplasm</keyword>
<keyword evidence="5 9" id="KW-0350">Heme biosynthesis</keyword>
<comment type="similarity">
    <text evidence="1 9 10">Belongs to the ferrochelatase family.</text>
</comment>
<dbReference type="Pfam" id="PF00762">
    <property type="entry name" value="Ferrochelatase"/>
    <property type="match status" value="1"/>
</dbReference>
<comment type="function">
    <text evidence="9">Catalyzes the ferrous insertion into protoporphyrin IX.</text>
</comment>
<keyword evidence="12" id="KW-1185">Reference proteome</keyword>
<dbReference type="EMBL" id="ANMO01000168">
    <property type="protein sequence ID" value="EMB15551.1"/>
    <property type="molecule type" value="Genomic_DNA"/>
</dbReference>
<evidence type="ECO:0000256" key="1">
    <source>
        <dbReference type="ARBA" id="ARBA00007718"/>
    </source>
</evidence>
<comment type="catalytic activity">
    <reaction evidence="8">
        <text>Fe-coproporphyrin III + 2 H(+) = coproporphyrin III + Fe(2+)</text>
        <dbReference type="Rhea" id="RHEA:49572"/>
        <dbReference type="ChEBI" id="CHEBI:15378"/>
        <dbReference type="ChEBI" id="CHEBI:29033"/>
        <dbReference type="ChEBI" id="CHEBI:68438"/>
        <dbReference type="ChEBI" id="CHEBI:131725"/>
        <dbReference type="EC" id="4.99.1.9"/>
    </reaction>
    <physiologicalReaction direction="right-to-left" evidence="8">
        <dbReference type="Rhea" id="RHEA:49574"/>
    </physiologicalReaction>
</comment>
<evidence type="ECO:0000313" key="11">
    <source>
        <dbReference type="EMBL" id="EMB15551.1"/>
    </source>
</evidence>
<dbReference type="InterPro" id="IPR001015">
    <property type="entry name" value="Ferrochelatase"/>
</dbReference>
<evidence type="ECO:0000256" key="2">
    <source>
        <dbReference type="ARBA" id="ARBA00022490"/>
    </source>
</evidence>